<dbReference type="EMBL" id="KV448431">
    <property type="protein sequence ID" value="OAX36241.1"/>
    <property type="molecule type" value="Genomic_DNA"/>
</dbReference>
<dbReference type="InParanoid" id="A0A1B7MUH8"/>
<protein>
    <submittedName>
        <fullName evidence="1">Uncharacterized protein</fullName>
    </submittedName>
</protein>
<sequence length="57" mass="6239">MVLRYDDPITRRKLSPSVAVTTGVCSCFLGVNNKGFQRRETAGTTQHLCNSISVRPG</sequence>
<accession>A0A1B7MUH8</accession>
<organism evidence="1 2">
    <name type="scientific">Rhizopogon vinicolor AM-OR11-026</name>
    <dbReference type="NCBI Taxonomy" id="1314800"/>
    <lineage>
        <taxon>Eukaryota</taxon>
        <taxon>Fungi</taxon>
        <taxon>Dikarya</taxon>
        <taxon>Basidiomycota</taxon>
        <taxon>Agaricomycotina</taxon>
        <taxon>Agaricomycetes</taxon>
        <taxon>Agaricomycetidae</taxon>
        <taxon>Boletales</taxon>
        <taxon>Suillineae</taxon>
        <taxon>Rhizopogonaceae</taxon>
        <taxon>Rhizopogon</taxon>
    </lineage>
</organism>
<reference evidence="1 2" key="1">
    <citation type="submission" date="2016-06" db="EMBL/GenBank/DDBJ databases">
        <title>Comparative genomics of the ectomycorrhizal sister species Rhizopogon vinicolor and Rhizopogon vesiculosus (Basidiomycota: Boletales) reveals a divergence of the mating type B locus.</title>
        <authorList>
            <consortium name="DOE Joint Genome Institute"/>
            <person name="Mujic A.B."/>
            <person name="Kuo A."/>
            <person name="Tritt A."/>
            <person name="Lipzen A."/>
            <person name="Chen C."/>
            <person name="Johnson J."/>
            <person name="Sharma A."/>
            <person name="Barry K."/>
            <person name="Grigoriev I.V."/>
            <person name="Spatafora J.W."/>
        </authorList>
    </citation>
    <scope>NUCLEOTIDE SEQUENCE [LARGE SCALE GENOMIC DNA]</scope>
    <source>
        <strain evidence="1 2">AM-OR11-026</strain>
    </source>
</reference>
<evidence type="ECO:0000313" key="2">
    <source>
        <dbReference type="Proteomes" id="UP000092154"/>
    </source>
</evidence>
<dbReference type="AlphaFoldDB" id="A0A1B7MUH8"/>
<gene>
    <name evidence="1" type="ORF">K503DRAFT_772705</name>
</gene>
<proteinExistence type="predicted"/>
<dbReference type="PROSITE" id="PS51257">
    <property type="entry name" value="PROKAR_LIPOPROTEIN"/>
    <property type="match status" value="1"/>
</dbReference>
<evidence type="ECO:0000313" key="1">
    <source>
        <dbReference type="EMBL" id="OAX36241.1"/>
    </source>
</evidence>
<dbReference type="Proteomes" id="UP000092154">
    <property type="component" value="Unassembled WGS sequence"/>
</dbReference>
<keyword evidence="2" id="KW-1185">Reference proteome</keyword>
<name>A0A1B7MUH8_9AGAM</name>